<proteinExistence type="predicted"/>
<dbReference type="Pfam" id="PF10224">
    <property type="entry name" value="DUF2205"/>
    <property type="match status" value="1"/>
</dbReference>
<dbReference type="EMBL" id="KV429035">
    <property type="protein sequence ID" value="KZT73729.1"/>
    <property type="molecule type" value="Genomic_DNA"/>
</dbReference>
<dbReference type="AlphaFoldDB" id="A0A165TP08"/>
<gene>
    <name evidence="1" type="ORF">DAEQUDRAFT_661798</name>
</gene>
<dbReference type="Gene3D" id="1.20.5.170">
    <property type="match status" value="1"/>
</dbReference>
<evidence type="ECO:0000313" key="1">
    <source>
        <dbReference type="EMBL" id="KZT73729.1"/>
    </source>
</evidence>
<evidence type="ECO:0000313" key="2">
    <source>
        <dbReference type="Proteomes" id="UP000076727"/>
    </source>
</evidence>
<keyword evidence="2" id="KW-1185">Reference proteome</keyword>
<sequence>MDLGAVDLGYPVFSEPSPGWGSSDPSSTGDIIQDAIKKEKLVKEITAAQENLRALLDRARSVQGDVDKLLSENETLQMYIDNLTMQMAKRR</sequence>
<reference evidence="1 2" key="1">
    <citation type="journal article" date="2016" name="Mol. Biol. Evol.">
        <title>Comparative Genomics of Early-Diverging Mushroom-Forming Fungi Provides Insights into the Origins of Lignocellulose Decay Capabilities.</title>
        <authorList>
            <person name="Nagy L.G."/>
            <person name="Riley R."/>
            <person name="Tritt A."/>
            <person name="Adam C."/>
            <person name="Daum C."/>
            <person name="Floudas D."/>
            <person name="Sun H."/>
            <person name="Yadav J.S."/>
            <person name="Pangilinan J."/>
            <person name="Larsson K.H."/>
            <person name="Matsuura K."/>
            <person name="Barry K."/>
            <person name="Labutti K."/>
            <person name="Kuo R."/>
            <person name="Ohm R.A."/>
            <person name="Bhattacharya S.S."/>
            <person name="Shirouzu T."/>
            <person name="Yoshinaga Y."/>
            <person name="Martin F.M."/>
            <person name="Grigoriev I.V."/>
            <person name="Hibbett D.S."/>
        </authorList>
    </citation>
    <scope>NUCLEOTIDE SEQUENCE [LARGE SCALE GENOMIC DNA]</scope>
    <source>
        <strain evidence="1 2">L-15889</strain>
    </source>
</reference>
<protein>
    <submittedName>
        <fullName evidence="1">Uncharacterized protein</fullName>
    </submittedName>
</protein>
<accession>A0A165TP08</accession>
<dbReference type="OrthoDB" id="2163284at2759"/>
<dbReference type="Proteomes" id="UP000076727">
    <property type="component" value="Unassembled WGS sequence"/>
</dbReference>
<name>A0A165TP08_9APHY</name>
<organism evidence="1 2">
    <name type="scientific">Daedalea quercina L-15889</name>
    <dbReference type="NCBI Taxonomy" id="1314783"/>
    <lineage>
        <taxon>Eukaryota</taxon>
        <taxon>Fungi</taxon>
        <taxon>Dikarya</taxon>
        <taxon>Basidiomycota</taxon>
        <taxon>Agaricomycotina</taxon>
        <taxon>Agaricomycetes</taxon>
        <taxon>Polyporales</taxon>
        <taxon>Fomitopsis</taxon>
    </lineage>
</organism>
<dbReference type="InterPro" id="IPR019357">
    <property type="entry name" value="SCOC"/>
</dbReference>